<feature type="transmembrane region" description="Helical" evidence="6">
    <location>
        <begin position="209"/>
        <end position="233"/>
    </location>
</feature>
<evidence type="ECO:0000256" key="1">
    <source>
        <dbReference type="ARBA" id="ARBA00004651"/>
    </source>
</evidence>
<feature type="transmembrane region" description="Helical" evidence="6">
    <location>
        <begin position="177"/>
        <end position="197"/>
    </location>
</feature>
<evidence type="ECO:0000256" key="3">
    <source>
        <dbReference type="ARBA" id="ARBA00022692"/>
    </source>
</evidence>
<name>A0ABY5BWI4_9LACO</name>
<gene>
    <name evidence="7" type="ORF">M3M37_01150</name>
</gene>
<evidence type="ECO:0000256" key="6">
    <source>
        <dbReference type="SAM" id="Phobius"/>
    </source>
</evidence>
<keyword evidence="2" id="KW-1003">Cell membrane</keyword>
<dbReference type="NCBIfam" id="TIGR00765">
    <property type="entry name" value="yihY_not_rbn"/>
    <property type="match status" value="1"/>
</dbReference>
<dbReference type="PANTHER" id="PTHR30213">
    <property type="entry name" value="INNER MEMBRANE PROTEIN YHJD"/>
    <property type="match status" value="1"/>
</dbReference>
<accession>A0ABY5BWI4</accession>
<keyword evidence="3 6" id="KW-0812">Transmembrane</keyword>
<dbReference type="PANTHER" id="PTHR30213:SF0">
    <property type="entry name" value="UPF0761 MEMBRANE PROTEIN YIHY"/>
    <property type="match status" value="1"/>
</dbReference>
<evidence type="ECO:0000256" key="4">
    <source>
        <dbReference type="ARBA" id="ARBA00022989"/>
    </source>
</evidence>
<evidence type="ECO:0000256" key="5">
    <source>
        <dbReference type="ARBA" id="ARBA00023136"/>
    </source>
</evidence>
<dbReference type="EMBL" id="CP097121">
    <property type="protein sequence ID" value="USS90864.1"/>
    <property type="molecule type" value="Genomic_DNA"/>
</dbReference>
<dbReference type="Pfam" id="PF03631">
    <property type="entry name" value="Virul_fac_BrkB"/>
    <property type="match status" value="1"/>
</dbReference>
<keyword evidence="4 6" id="KW-1133">Transmembrane helix</keyword>
<dbReference type="InterPro" id="IPR017039">
    <property type="entry name" value="Virul_fac_BrkB"/>
</dbReference>
<protein>
    <submittedName>
        <fullName evidence="7">YihY/virulence factor BrkB family protein</fullName>
    </submittedName>
</protein>
<keyword evidence="8" id="KW-1185">Reference proteome</keyword>
<feature type="transmembrane region" description="Helical" evidence="6">
    <location>
        <begin position="91"/>
        <end position="110"/>
    </location>
</feature>
<feature type="transmembrane region" description="Helical" evidence="6">
    <location>
        <begin position="245"/>
        <end position="265"/>
    </location>
</feature>
<dbReference type="PIRSF" id="PIRSF035875">
    <property type="entry name" value="RNase_BN"/>
    <property type="match status" value="1"/>
</dbReference>
<reference evidence="7" key="1">
    <citation type="submission" date="2022-05" db="EMBL/GenBank/DDBJ databases">
        <authorList>
            <person name="Oliphant S.A."/>
            <person name="Watson-Haigh N.S."/>
            <person name="Sumby K.M."/>
            <person name="Gardner J.M."/>
            <person name="Jiranek V."/>
        </authorList>
    </citation>
    <scope>NUCLEOTIDE SEQUENCE</scope>
    <source>
        <strain evidence="7">KI4_A6</strain>
    </source>
</reference>
<feature type="transmembrane region" description="Helical" evidence="6">
    <location>
        <begin position="130"/>
        <end position="157"/>
    </location>
</feature>
<dbReference type="Proteomes" id="UP001056164">
    <property type="component" value="Chromosome"/>
</dbReference>
<sequence>MATRKQRLIQFLKILLKRYTLGNVSDSAVVFAYYVLFSLFPILIIVGGIIRLTNSNVNHVLALIQSAVPDSIYQGIAPIAKSIFTGDGGSILSIGIIIVIWSASSSMAAFQRTINRIYGVTEQSTLMNRLTSFIWMLLLVVLLFVLIVLMGFGRVLLNFAHHDLHVPMSIINLLNAARLPVTLGISIVILTLLYYFVPSVETKLKYTVWGAIVALIGLLALTQVFSLIISSFFHNISAYKTLGTVMVLMLWLNFTGTILLFGAVVNASLQEYFGGSLPESMAQTSLKALYEKSPHRNRQGK</sequence>
<evidence type="ECO:0000313" key="7">
    <source>
        <dbReference type="EMBL" id="USS90864.1"/>
    </source>
</evidence>
<organism evidence="7 8">
    <name type="scientific">Fructilactobacillus carniphilus</name>
    <dbReference type="NCBI Taxonomy" id="2940297"/>
    <lineage>
        <taxon>Bacteria</taxon>
        <taxon>Bacillati</taxon>
        <taxon>Bacillota</taxon>
        <taxon>Bacilli</taxon>
        <taxon>Lactobacillales</taxon>
        <taxon>Lactobacillaceae</taxon>
        <taxon>Fructilactobacillus</taxon>
    </lineage>
</organism>
<keyword evidence="5 6" id="KW-0472">Membrane</keyword>
<evidence type="ECO:0000256" key="2">
    <source>
        <dbReference type="ARBA" id="ARBA00022475"/>
    </source>
</evidence>
<proteinExistence type="predicted"/>
<comment type="subcellular location">
    <subcellularLocation>
        <location evidence="1">Cell membrane</location>
        <topology evidence="1">Multi-pass membrane protein</topology>
    </subcellularLocation>
</comment>
<dbReference type="RefSeq" id="WP_252795359.1">
    <property type="nucleotide sequence ID" value="NZ_CP097121.1"/>
</dbReference>
<feature type="transmembrane region" description="Helical" evidence="6">
    <location>
        <begin position="21"/>
        <end position="50"/>
    </location>
</feature>
<evidence type="ECO:0000313" key="8">
    <source>
        <dbReference type="Proteomes" id="UP001056164"/>
    </source>
</evidence>